<dbReference type="EMBL" id="JAMSHJ010000001">
    <property type="protein sequence ID" value="KAI5441637.1"/>
    <property type="molecule type" value="Genomic_DNA"/>
</dbReference>
<protein>
    <recommendedName>
        <fullName evidence="1">PRONE domain-containing protein</fullName>
    </recommendedName>
</protein>
<keyword evidence="3" id="KW-1185">Reference proteome</keyword>
<organism evidence="2 3">
    <name type="scientific">Pisum sativum</name>
    <name type="common">Garden pea</name>
    <name type="synonym">Lathyrus oleraceus</name>
    <dbReference type="NCBI Taxonomy" id="3888"/>
    <lineage>
        <taxon>Eukaryota</taxon>
        <taxon>Viridiplantae</taxon>
        <taxon>Streptophyta</taxon>
        <taxon>Embryophyta</taxon>
        <taxon>Tracheophyta</taxon>
        <taxon>Spermatophyta</taxon>
        <taxon>Magnoliopsida</taxon>
        <taxon>eudicotyledons</taxon>
        <taxon>Gunneridae</taxon>
        <taxon>Pentapetalae</taxon>
        <taxon>rosids</taxon>
        <taxon>fabids</taxon>
        <taxon>Fabales</taxon>
        <taxon>Fabaceae</taxon>
        <taxon>Papilionoideae</taxon>
        <taxon>50 kb inversion clade</taxon>
        <taxon>NPAAA clade</taxon>
        <taxon>Hologalegina</taxon>
        <taxon>IRL clade</taxon>
        <taxon>Fabeae</taxon>
        <taxon>Lathyrus</taxon>
    </lineage>
</organism>
<dbReference type="Gene3D" id="1.20.58.1310">
    <property type="entry name" value="PRONE domain, subdomain 2"/>
    <property type="match status" value="1"/>
</dbReference>
<sequence>MQNNTASCIRPADQYTEQDPTIMLQTCTTTKLIDKNNWPPYPPALSNSRVQTIARPSSVPLSATVSGPSGSLSPIGCTPLLQTVVTTGVRRLVIIEVESRRVEFYSASNRFSSGCLFGHLNISSEHVALKIANHVEAAFCVWRQRAHQNVP</sequence>
<evidence type="ECO:0000259" key="1">
    <source>
        <dbReference type="Pfam" id="PF03759"/>
    </source>
</evidence>
<proteinExistence type="predicted"/>
<comment type="caution">
    <text evidence="2">The sequence shown here is derived from an EMBL/GenBank/DDBJ whole genome shotgun (WGS) entry which is preliminary data.</text>
</comment>
<name>A0A9D5BAD3_PEA</name>
<dbReference type="Gramene" id="Psat01G0091400-T1">
    <property type="protein sequence ID" value="KAI5441637.1"/>
    <property type="gene ID" value="KIW84_010914"/>
</dbReference>
<dbReference type="Pfam" id="PF03759">
    <property type="entry name" value="PRONE"/>
    <property type="match status" value="1"/>
</dbReference>
<dbReference type="InterPro" id="IPR005512">
    <property type="entry name" value="PRONE_dom"/>
</dbReference>
<dbReference type="Proteomes" id="UP001058974">
    <property type="component" value="Chromosome 1"/>
</dbReference>
<accession>A0A9D5BAD3</accession>
<feature type="domain" description="PRONE" evidence="1">
    <location>
        <begin position="107"/>
        <end position="149"/>
    </location>
</feature>
<evidence type="ECO:0000313" key="3">
    <source>
        <dbReference type="Proteomes" id="UP001058974"/>
    </source>
</evidence>
<evidence type="ECO:0000313" key="2">
    <source>
        <dbReference type="EMBL" id="KAI5441637.1"/>
    </source>
</evidence>
<gene>
    <name evidence="2" type="ORF">KIW84_010914</name>
</gene>
<reference evidence="2 3" key="1">
    <citation type="journal article" date="2022" name="Nat. Genet.">
        <title>Improved pea reference genome and pan-genome highlight genomic features and evolutionary characteristics.</title>
        <authorList>
            <person name="Yang T."/>
            <person name="Liu R."/>
            <person name="Luo Y."/>
            <person name="Hu S."/>
            <person name="Wang D."/>
            <person name="Wang C."/>
            <person name="Pandey M.K."/>
            <person name="Ge S."/>
            <person name="Xu Q."/>
            <person name="Li N."/>
            <person name="Li G."/>
            <person name="Huang Y."/>
            <person name="Saxena R.K."/>
            <person name="Ji Y."/>
            <person name="Li M."/>
            <person name="Yan X."/>
            <person name="He Y."/>
            <person name="Liu Y."/>
            <person name="Wang X."/>
            <person name="Xiang C."/>
            <person name="Varshney R.K."/>
            <person name="Ding H."/>
            <person name="Gao S."/>
            <person name="Zong X."/>
        </authorList>
    </citation>
    <scope>NUCLEOTIDE SEQUENCE [LARGE SCALE GENOMIC DNA]</scope>
    <source>
        <strain evidence="2 3">cv. Zhongwan 6</strain>
    </source>
</reference>
<dbReference type="AlphaFoldDB" id="A0A9D5BAD3"/>
<dbReference type="GO" id="GO:0005085">
    <property type="term" value="F:guanyl-nucleotide exchange factor activity"/>
    <property type="evidence" value="ECO:0007669"/>
    <property type="project" value="InterPro"/>
</dbReference>